<dbReference type="OrthoDB" id="3476350at2"/>
<dbReference type="Gene3D" id="3.30.565.10">
    <property type="entry name" value="Histidine kinase-like ATPase, C-terminal domain"/>
    <property type="match status" value="1"/>
</dbReference>
<accession>A0A1M7J106</accession>
<dbReference type="InterPro" id="IPR050267">
    <property type="entry name" value="Anti-sigma-factor_SerPK"/>
</dbReference>
<dbReference type="InterPro" id="IPR036890">
    <property type="entry name" value="HATPase_C_sf"/>
</dbReference>
<evidence type="ECO:0000313" key="1">
    <source>
        <dbReference type="EMBL" id="SHM46598.1"/>
    </source>
</evidence>
<dbReference type="EMBL" id="FRBI01000011">
    <property type="protein sequence ID" value="SHM46598.1"/>
    <property type="molecule type" value="Genomic_DNA"/>
</dbReference>
<evidence type="ECO:0000313" key="2">
    <source>
        <dbReference type="Proteomes" id="UP000184111"/>
    </source>
</evidence>
<dbReference type="AlphaFoldDB" id="A0A1M7J106"/>
<dbReference type="RefSeq" id="WP_073499674.1">
    <property type="nucleotide sequence ID" value="NZ_FRBI01000011.1"/>
</dbReference>
<dbReference type="SUPFAM" id="SSF55874">
    <property type="entry name" value="ATPase domain of HSP90 chaperone/DNA topoisomerase II/histidine kinase"/>
    <property type="match status" value="1"/>
</dbReference>
<sequence length="139" mass="15163">MPVSTVAHPQGHPGYTQTLPCAVESAEKARQLVRIALCAWGLEGLEDDSALVVTELVANAAQHTPGHFIRVSISRPTPGLVRIDVVDRSTIRPERRNADEYAERGRGLALVEVLTEQWGTDEMPFGKRVWGVLKSGEPA</sequence>
<gene>
    <name evidence="1" type="ORF">SAMN05216499_11196</name>
</gene>
<evidence type="ECO:0008006" key="3">
    <source>
        <dbReference type="Google" id="ProtNLM"/>
    </source>
</evidence>
<dbReference type="GO" id="GO:0004674">
    <property type="term" value="F:protein serine/threonine kinase activity"/>
    <property type="evidence" value="ECO:0007669"/>
    <property type="project" value="UniProtKB-KW"/>
</dbReference>
<dbReference type="CDD" id="cd16936">
    <property type="entry name" value="HATPase_RsbW-like"/>
    <property type="match status" value="1"/>
</dbReference>
<proteinExistence type="predicted"/>
<dbReference type="PANTHER" id="PTHR35526">
    <property type="entry name" value="ANTI-SIGMA-F FACTOR RSBW-RELATED"/>
    <property type="match status" value="1"/>
</dbReference>
<protein>
    <recommendedName>
        <fullName evidence="3">ATP-binding protein</fullName>
    </recommendedName>
</protein>
<name>A0A1M7J106_9ACTN</name>
<reference evidence="1 2" key="1">
    <citation type="submission" date="2016-11" db="EMBL/GenBank/DDBJ databases">
        <authorList>
            <person name="Jaros S."/>
            <person name="Januszkiewicz K."/>
            <person name="Wedrychowicz H."/>
        </authorList>
    </citation>
    <scope>NUCLEOTIDE SEQUENCE [LARGE SCALE GENOMIC DNA]</scope>
    <source>
        <strain evidence="1 2">CGMCC 4.2025</strain>
    </source>
</reference>
<dbReference type="PANTHER" id="PTHR35526:SF3">
    <property type="entry name" value="ANTI-SIGMA-F FACTOR RSBW"/>
    <property type="match status" value="1"/>
</dbReference>
<keyword evidence="2" id="KW-1185">Reference proteome</keyword>
<dbReference type="STRING" id="310782.SAMN05216499_11196"/>
<dbReference type="Proteomes" id="UP000184111">
    <property type="component" value="Unassembled WGS sequence"/>
</dbReference>
<organism evidence="1 2">
    <name type="scientific">Actinacidiphila paucisporea</name>
    <dbReference type="NCBI Taxonomy" id="310782"/>
    <lineage>
        <taxon>Bacteria</taxon>
        <taxon>Bacillati</taxon>
        <taxon>Actinomycetota</taxon>
        <taxon>Actinomycetes</taxon>
        <taxon>Kitasatosporales</taxon>
        <taxon>Streptomycetaceae</taxon>
        <taxon>Actinacidiphila</taxon>
    </lineage>
</organism>